<evidence type="ECO:0000256" key="6">
    <source>
        <dbReference type="SAM" id="Coils"/>
    </source>
</evidence>
<evidence type="ECO:0000256" key="2">
    <source>
        <dbReference type="ARBA" id="ARBA00022723"/>
    </source>
</evidence>
<dbReference type="GO" id="GO:0046872">
    <property type="term" value="F:metal ion binding"/>
    <property type="evidence" value="ECO:0007669"/>
    <property type="project" value="UniProtKB-KW"/>
</dbReference>
<keyword evidence="4" id="KW-0460">Magnesium</keyword>
<dbReference type="RefSeq" id="WP_022238990.1">
    <property type="nucleotide sequence ID" value="NZ_CACRSY010000014.1"/>
</dbReference>
<dbReference type="GO" id="GO:0008995">
    <property type="term" value="F:ribonuclease E activity"/>
    <property type="evidence" value="ECO:0007669"/>
    <property type="project" value="UniProtKB-EC"/>
</dbReference>
<dbReference type="EMBL" id="CACRSY010000014">
    <property type="protein sequence ID" value="VYT23355.1"/>
    <property type="molecule type" value="Genomic_DNA"/>
</dbReference>
<dbReference type="InterPro" id="IPR012340">
    <property type="entry name" value="NA-bd_OB-fold"/>
</dbReference>
<gene>
    <name evidence="8" type="primary">rne</name>
    <name evidence="8" type="ORF">BHLFYP23_00760</name>
</gene>
<protein>
    <submittedName>
        <fullName evidence="8">Ribonuclease E</fullName>
        <ecNumber evidence="8">3.1.26.12</ecNumber>
    </submittedName>
</protein>
<name>A0A6N2UXU7_BLAHA</name>
<keyword evidence="3 8" id="KW-0378">Hydrolase</keyword>
<feature type="coiled-coil region" evidence="6">
    <location>
        <begin position="171"/>
        <end position="198"/>
    </location>
</feature>
<evidence type="ECO:0000256" key="5">
    <source>
        <dbReference type="ARBA" id="ARBA00022884"/>
    </source>
</evidence>
<dbReference type="InterPro" id="IPR004659">
    <property type="entry name" value="RNase_E/G"/>
</dbReference>
<keyword evidence="5" id="KW-0694">RNA-binding</keyword>
<dbReference type="SUPFAM" id="SSF50249">
    <property type="entry name" value="Nucleic acid-binding proteins"/>
    <property type="match status" value="1"/>
</dbReference>
<evidence type="ECO:0000256" key="3">
    <source>
        <dbReference type="ARBA" id="ARBA00022801"/>
    </source>
</evidence>
<dbReference type="PANTHER" id="PTHR30001:SF0">
    <property type="entry name" value="RIBONUCLEASE G"/>
    <property type="match status" value="1"/>
</dbReference>
<dbReference type="AlphaFoldDB" id="A0A6N2UXU7"/>
<reference evidence="8" key="1">
    <citation type="submission" date="2019-11" db="EMBL/GenBank/DDBJ databases">
        <authorList>
            <person name="Feng L."/>
        </authorList>
    </citation>
    <scope>NUCLEOTIDE SEQUENCE</scope>
    <source>
        <strain evidence="8">BhanseniiLFYP23</strain>
    </source>
</reference>
<dbReference type="PANTHER" id="PTHR30001">
    <property type="entry name" value="RIBONUCLEASE"/>
    <property type="match status" value="1"/>
</dbReference>
<evidence type="ECO:0000256" key="1">
    <source>
        <dbReference type="ARBA" id="ARBA00001946"/>
    </source>
</evidence>
<dbReference type="Gene3D" id="2.40.50.140">
    <property type="entry name" value="Nucleic acid-binding proteins"/>
    <property type="match status" value="1"/>
</dbReference>
<dbReference type="EC" id="3.1.26.12" evidence="8"/>
<dbReference type="InterPro" id="IPR019307">
    <property type="entry name" value="RNA-bd_AU-1/RNase_E/G"/>
</dbReference>
<keyword evidence="2" id="KW-0479">Metal-binding</keyword>
<dbReference type="CDD" id="cd04453">
    <property type="entry name" value="S1_RNase_E"/>
    <property type="match status" value="1"/>
</dbReference>
<keyword evidence="6" id="KW-0175">Coiled coil</keyword>
<dbReference type="GO" id="GO:0006364">
    <property type="term" value="P:rRNA processing"/>
    <property type="evidence" value="ECO:0007669"/>
    <property type="project" value="TreeGrafter"/>
</dbReference>
<accession>A0A6N2UXU7</accession>
<sequence length="400" mass="46589">MKKLSKLILTEMNYRNTPILVAALEKEGRICQLNPMSLNSDSILGNIYIGKVKNIQKNIQAAFIEIENGIMCYYSMAEKASHCFVNVKKNNVLKIGDEMIVQVSKEGIKSKLPYVSSNLNFTGRYLVLTSERKELGFSGKLKKEEKKQIREILKDKIPGNVGIIVRTNCRDAQEEEILHELEELMKRYEAVLQKGKSRVCFSVLEKSMPEYVQILQNLYSQDLEEIVTDKQELYECAVQYLKGYKQQEKIVRYYEDKLLPLYKLYNLEKAFEQAQNERVWLKSGGFLVIQQTEAFVCIDVNTGKFTSKKDMQETFRKINLEAAKEIAWQLRLRNLSGIILIDFINMERDEDKKELMQTLQRYLWQDSIKGTVVDMTELNIVEVTRKKVRKSLAEELKELL</sequence>
<dbReference type="InterPro" id="IPR003029">
    <property type="entry name" value="S1_domain"/>
</dbReference>
<proteinExistence type="predicted"/>
<dbReference type="PROSITE" id="PS50126">
    <property type="entry name" value="S1"/>
    <property type="match status" value="1"/>
</dbReference>
<organism evidence="8">
    <name type="scientific">Blautia hansenii</name>
    <name type="common">Ruminococcus hansenii</name>
    <dbReference type="NCBI Taxonomy" id="1322"/>
    <lineage>
        <taxon>Bacteria</taxon>
        <taxon>Bacillati</taxon>
        <taxon>Bacillota</taxon>
        <taxon>Clostridia</taxon>
        <taxon>Lachnospirales</taxon>
        <taxon>Lachnospiraceae</taxon>
        <taxon>Blautia</taxon>
    </lineage>
</organism>
<dbReference type="GO" id="GO:0003723">
    <property type="term" value="F:RNA binding"/>
    <property type="evidence" value="ECO:0007669"/>
    <property type="project" value="UniProtKB-KW"/>
</dbReference>
<evidence type="ECO:0000256" key="4">
    <source>
        <dbReference type="ARBA" id="ARBA00022842"/>
    </source>
</evidence>
<feature type="domain" description="S1 motif" evidence="7">
    <location>
        <begin position="45"/>
        <end position="124"/>
    </location>
</feature>
<evidence type="ECO:0000313" key="8">
    <source>
        <dbReference type="EMBL" id="VYT23355.1"/>
    </source>
</evidence>
<evidence type="ECO:0000259" key="7">
    <source>
        <dbReference type="PROSITE" id="PS50126"/>
    </source>
</evidence>
<dbReference type="GO" id="GO:0005737">
    <property type="term" value="C:cytoplasm"/>
    <property type="evidence" value="ECO:0007669"/>
    <property type="project" value="TreeGrafter"/>
</dbReference>
<dbReference type="Pfam" id="PF10150">
    <property type="entry name" value="RNase_E_G"/>
    <property type="match status" value="1"/>
</dbReference>
<comment type="cofactor">
    <cofactor evidence="1">
        <name>Mg(2+)</name>
        <dbReference type="ChEBI" id="CHEBI:18420"/>
    </cofactor>
</comment>